<proteinExistence type="predicted"/>
<organism evidence="1 2">
    <name type="scientific">Armillaria gallica</name>
    <name type="common">Bulbous honey fungus</name>
    <name type="synonym">Armillaria bulbosa</name>
    <dbReference type="NCBI Taxonomy" id="47427"/>
    <lineage>
        <taxon>Eukaryota</taxon>
        <taxon>Fungi</taxon>
        <taxon>Dikarya</taxon>
        <taxon>Basidiomycota</taxon>
        <taxon>Agaricomycotina</taxon>
        <taxon>Agaricomycetes</taxon>
        <taxon>Agaricomycetidae</taxon>
        <taxon>Agaricales</taxon>
        <taxon>Marasmiineae</taxon>
        <taxon>Physalacriaceae</taxon>
        <taxon>Armillaria</taxon>
    </lineage>
</organism>
<evidence type="ECO:0000313" key="1">
    <source>
        <dbReference type="EMBL" id="PBK82938.1"/>
    </source>
</evidence>
<gene>
    <name evidence="1" type="ORF">ARMGADRAFT_1038232</name>
</gene>
<accession>A0A2H3CWU6</accession>
<protein>
    <submittedName>
        <fullName evidence="1">Uncharacterized protein</fullName>
    </submittedName>
</protein>
<sequence>MWSTPSDPLTKFYAFLKCEDGHSYLDNASHLDLDHISGHVFWTLIHLHGMDQSMTRLRKTITYVKMHSDGWTVSPMDFCVIGVIFSVVGRKYAGICRGDPFVNATQRYVLGHIPLAFASIILRRSIQLSASSYDWNNTSSNILVLV</sequence>
<keyword evidence="2" id="KW-1185">Reference proteome</keyword>
<name>A0A2H3CWU6_ARMGA</name>
<dbReference type="AlphaFoldDB" id="A0A2H3CWU6"/>
<reference evidence="2" key="1">
    <citation type="journal article" date="2017" name="Nat. Ecol. Evol.">
        <title>Genome expansion and lineage-specific genetic innovations in the forest pathogenic fungi Armillaria.</title>
        <authorList>
            <person name="Sipos G."/>
            <person name="Prasanna A.N."/>
            <person name="Walter M.C."/>
            <person name="O'Connor E."/>
            <person name="Balint B."/>
            <person name="Krizsan K."/>
            <person name="Kiss B."/>
            <person name="Hess J."/>
            <person name="Varga T."/>
            <person name="Slot J."/>
            <person name="Riley R."/>
            <person name="Boka B."/>
            <person name="Rigling D."/>
            <person name="Barry K."/>
            <person name="Lee J."/>
            <person name="Mihaltcheva S."/>
            <person name="LaButti K."/>
            <person name="Lipzen A."/>
            <person name="Waldron R."/>
            <person name="Moloney N.M."/>
            <person name="Sperisen C."/>
            <person name="Kredics L."/>
            <person name="Vagvoelgyi C."/>
            <person name="Patrignani A."/>
            <person name="Fitzpatrick D."/>
            <person name="Nagy I."/>
            <person name="Doyle S."/>
            <person name="Anderson J.B."/>
            <person name="Grigoriev I.V."/>
            <person name="Gueldener U."/>
            <person name="Muensterkoetter M."/>
            <person name="Nagy L.G."/>
        </authorList>
    </citation>
    <scope>NUCLEOTIDE SEQUENCE [LARGE SCALE GENOMIC DNA]</scope>
    <source>
        <strain evidence="2">Ar21-2</strain>
    </source>
</reference>
<evidence type="ECO:0000313" key="2">
    <source>
        <dbReference type="Proteomes" id="UP000217790"/>
    </source>
</evidence>
<dbReference type="InParanoid" id="A0A2H3CWU6"/>
<dbReference type="EMBL" id="KZ293711">
    <property type="protein sequence ID" value="PBK82938.1"/>
    <property type="molecule type" value="Genomic_DNA"/>
</dbReference>
<dbReference type="Proteomes" id="UP000217790">
    <property type="component" value="Unassembled WGS sequence"/>
</dbReference>